<gene>
    <name evidence="1" type="ORF">DHETER_LOCUS8772</name>
</gene>
<dbReference type="EMBL" id="CAJVPU010014343">
    <property type="protein sequence ID" value="CAG8639383.1"/>
    <property type="molecule type" value="Genomic_DNA"/>
</dbReference>
<comment type="caution">
    <text evidence="1">The sequence shown here is derived from an EMBL/GenBank/DDBJ whole genome shotgun (WGS) entry which is preliminary data.</text>
</comment>
<accession>A0ACA9NB48</accession>
<protein>
    <submittedName>
        <fullName evidence="1">7251_t:CDS:1</fullName>
    </submittedName>
</protein>
<feature type="non-terminal residue" evidence="1">
    <location>
        <position position="1"/>
    </location>
</feature>
<evidence type="ECO:0000313" key="2">
    <source>
        <dbReference type="Proteomes" id="UP000789702"/>
    </source>
</evidence>
<dbReference type="Proteomes" id="UP000789702">
    <property type="component" value="Unassembled WGS sequence"/>
</dbReference>
<evidence type="ECO:0000313" key="1">
    <source>
        <dbReference type="EMBL" id="CAG8639383.1"/>
    </source>
</evidence>
<name>A0ACA9NB48_9GLOM</name>
<keyword evidence="2" id="KW-1185">Reference proteome</keyword>
<organism evidence="1 2">
    <name type="scientific">Dentiscutata heterogama</name>
    <dbReference type="NCBI Taxonomy" id="1316150"/>
    <lineage>
        <taxon>Eukaryota</taxon>
        <taxon>Fungi</taxon>
        <taxon>Fungi incertae sedis</taxon>
        <taxon>Mucoromycota</taxon>
        <taxon>Glomeromycotina</taxon>
        <taxon>Glomeromycetes</taxon>
        <taxon>Diversisporales</taxon>
        <taxon>Gigasporaceae</taxon>
        <taxon>Dentiscutata</taxon>
    </lineage>
</organism>
<feature type="non-terminal residue" evidence="1">
    <location>
        <position position="318"/>
    </location>
</feature>
<reference evidence="1" key="1">
    <citation type="submission" date="2021-06" db="EMBL/GenBank/DDBJ databases">
        <authorList>
            <person name="Kallberg Y."/>
            <person name="Tangrot J."/>
            <person name="Rosling A."/>
        </authorList>
    </citation>
    <scope>NUCLEOTIDE SEQUENCE</scope>
    <source>
        <strain evidence="1">IL203A</strain>
    </source>
</reference>
<proteinExistence type="predicted"/>
<sequence>SQKTWGKLSKKDLENVLNLYKTVHTKGYYPILDFWTGVAEIHYNGPKNNDQSLIKNVQVLINSCEDLNNLKSVVKYVSNLSEQQIKKIILKNEISRKFNIINNYSKIKSQSGLPLWFSKGLEKLKDYEDELINVSIMNPIFCNIIDIKYDNIYLGVTNALSKFKMNSKSIPLIEINKFQEKECRLYCDILKLWFREWVNPTPVMSESYYVGIYIYQPLQIILHDLLYSRFHLFGPEHETKCSFERRSWHHYWPAWAYLQLEKFRNFQNTQRLIRQSAADETHRPPIAIEIIERSTYTDGWRYNETKTSPIPCSFVQAM</sequence>